<proteinExistence type="predicted"/>
<reference evidence="2" key="1">
    <citation type="journal article" date="2015" name="Nature">
        <title>Complex archaea that bridge the gap between prokaryotes and eukaryotes.</title>
        <authorList>
            <person name="Spang A."/>
            <person name="Saw J.H."/>
            <person name="Jorgensen S.L."/>
            <person name="Zaremba-Niedzwiedzka K."/>
            <person name="Martijn J."/>
            <person name="Lind A.E."/>
            <person name="van Eijk R."/>
            <person name="Schleper C."/>
            <person name="Guy L."/>
            <person name="Ettema T.J."/>
        </authorList>
    </citation>
    <scope>NUCLEOTIDE SEQUENCE</scope>
</reference>
<organism evidence="2">
    <name type="scientific">marine sediment metagenome</name>
    <dbReference type="NCBI Taxonomy" id="412755"/>
    <lineage>
        <taxon>unclassified sequences</taxon>
        <taxon>metagenomes</taxon>
        <taxon>ecological metagenomes</taxon>
    </lineage>
</organism>
<feature type="non-terminal residue" evidence="2">
    <location>
        <position position="111"/>
    </location>
</feature>
<name>A0A0F9AQA3_9ZZZZ</name>
<evidence type="ECO:0000256" key="1">
    <source>
        <dbReference type="SAM" id="Phobius"/>
    </source>
</evidence>
<sequence length="111" mass="11715">MTSKQRILAAVAHRQPDRVPVMLHFAPEVELALREHLGLGPGIQIPLGVNLGGLQSLWPDLGRGPYVGIFSPTLFFAAVGLAFLVSWDVSLSVGISNIVSCVVFAVLIGAG</sequence>
<accession>A0A0F9AQA3</accession>
<dbReference type="EMBL" id="LAZR01041534">
    <property type="protein sequence ID" value="KKL11739.1"/>
    <property type="molecule type" value="Genomic_DNA"/>
</dbReference>
<feature type="transmembrane region" description="Helical" evidence="1">
    <location>
        <begin position="66"/>
        <end position="85"/>
    </location>
</feature>
<keyword evidence="1" id="KW-0812">Transmembrane</keyword>
<gene>
    <name evidence="2" type="ORF">LCGC14_2542750</name>
</gene>
<keyword evidence="1" id="KW-1133">Transmembrane helix</keyword>
<comment type="caution">
    <text evidence="2">The sequence shown here is derived from an EMBL/GenBank/DDBJ whole genome shotgun (WGS) entry which is preliminary data.</text>
</comment>
<keyword evidence="1" id="KW-0472">Membrane</keyword>
<feature type="transmembrane region" description="Helical" evidence="1">
    <location>
        <begin position="91"/>
        <end position="110"/>
    </location>
</feature>
<protein>
    <submittedName>
        <fullName evidence="2">Uncharacterized protein</fullName>
    </submittedName>
</protein>
<dbReference type="AlphaFoldDB" id="A0A0F9AQA3"/>
<evidence type="ECO:0000313" key="2">
    <source>
        <dbReference type="EMBL" id="KKL11739.1"/>
    </source>
</evidence>